<evidence type="ECO:0000313" key="2">
    <source>
        <dbReference type="EMBL" id="KYM77329.1"/>
    </source>
</evidence>
<accession>A0A195AZE4</accession>
<organism evidence="2 3">
    <name type="scientific">Atta colombica</name>
    <dbReference type="NCBI Taxonomy" id="520822"/>
    <lineage>
        <taxon>Eukaryota</taxon>
        <taxon>Metazoa</taxon>
        <taxon>Ecdysozoa</taxon>
        <taxon>Arthropoda</taxon>
        <taxon>Hexapoda</taxon>
        <taxon>Insecta</taxon>
        <taxon>Pterygota</taxon>
        <taxon>Neoptera</taxon>
        <taxon>Endopterygota</taxon>
        <taxon>Hymenoptera</taxon>
        <taxon>Apocrita</taxon>
        <taxon>Aculeata</taxon>
        <taxon>Formicoidea</taxon>
        <taxon>Formicidae</taxon>
        <taxon>Myrmicinae</taxon>
        <taxon>Atta</taxon>
    </lineage>
</organism>
<sequence length="91" mass="10296">MPPKDSDKATRNPSLQGGLCEIPDNNSRRLVRGRYHRGSCEIDRLSKTAREMRELLNLLEHPFNQFHLLQSRSCGKIGTGQIPQQASPRNA</sequence>
<dbReference type="Proteomes" id="UP000078540">
    <property type="component" value="Unassembled WGS sequence"/>
</dbReference>
<protein>
    <submittedName>
        <fullName evidence="2">Uncharacterized protein</fullName>
    </submittedName>
</protein>
<evidence type="ECO:0000256" key="1">
    <source>
        <dbReference type="SAM" id="MobiDB-lite"/>
    </source>
</evidence>
<dbReference type="EMBL" id="KQ976701">
    <property type="protein sequence ID" value="KYM77329.1"/>
    <property type="molecule type" value="Genomic_DNA"/>
</dbReference>
<reference evidence="2 3" key="1">
    <citation type="submission" date="2015-09" db="EMBL/GenBank/DDBJ databases">
        <title>Atta colombica WGS genome.</title>
        <authorList>
            <person name="Nygaard S."/>
            <person name="Hu H."/>
            <person name="Boomsma J."/>
            <person name="Zhang G."/>
        </authorList>
    </citation>
    <scope>NUCLEOTIDE SEQUENCE [LARGE SCALE GENOMIC DNA]</scope>
    <source>
        <strain evidence="2">Treedump-2</strain>
        <tissue evidence="2">Whole body</tissue>
    </source>
</reference>
<gene>
    <name evidence="2" type="ORF">ALC53_12310</name>
</gene>
<feature type="compositionally biased region" description="Basic and acidic residues" evidence="1">
    <location>
        <begin position="1"/>
        <end position="10"/>
    </location>
</feature>
<dbReference type="AlphaFoldDB" id="A0A195AZE4"/>
<keyword evidence="3" id="KW-1185">Reference proteome</keyword>
<proteinExistence type="predicted"/>
<evidence type="ECO:0000313" key="3">
    <source>
        <dbReference type="Proteomes" id="UP000078540"/>
    </source>
</evidence>
<name>A0A195AZE4_9HYME</name>
<feature type="region of interest" description="Disordered" evidence="1">
    <location>
        <begin position="1"/>
        <end position="23"/>
    </location>
</feature>